<protein>
    <submittedName>
        <fullName evidence="4">Serine phosphatase RsbU, regulator of sigma subunit</fullName>
    </submittedName>
</protein>
<dbReference type="AlphaFoldDB" id="A0A6J4RBN7"/>
<evidence type="ECO:0000259" key="3">
    <source>
        <dbReference type="SMART" id="SM00331"/>
    </source>
</evidence>
<keyword evidence="1" id="KW-0378">Hydrolase</keyword>
<dbReference type="InterPro" id="IPR001932">
    <property type="entry name" value="PPM-type_phosphatase-like_dom"/>
</dbReference>
<name>A0A6J4RBN7_9ACTN</name>
<feature type="domain" description="PPM-type phosphatase" evidence="3">
    <location>
        <begin position="223"/>
        <end position="429"/>
    </location>
</feature>
<proteinExistence type="predicted"/>
<dbReference type="PANTHER" id="PTHR43156:SF2">
    <property type="entry name" value="STAGE II SPORULATION PROTEIN E"/>
    <property type="match status" value="1"/>
</dbReference>
<evidence type="ECO:0000256" key="1">
    <source>
        <dbReference type="ARBA" id="ARBA00022801"/>
    </source>
</evidence>
<reference evidence="4" key="1">
    <citation type="submission" date="2020-02" db="EMBL/GenBank/DDBJ databases">
        <authorList>
            <person name="Meier V. D."/>
        </authorList>
    </citation>
    <scope>NUCLEOTIDE SEQUENCE</scope>
    <source>
        <strain evidence="4">AVDCRST_MAG38</strain>
    </source>
</reference>
<organism evidence="4">
    <name type="scientific">uncultured Solirubrobacteraceae bacterium</name>
    <dbReference type="NCBI Taxonomy" id="1162706"/>
    <lineage>
        <taxon>Bacteria</taxon>
        <taxon>Bacillati</taxon>
        <taxon>Actinomycetota</taxon>
        <taxon>Thermoleophilia</taxon>
        <taxon>Solirubrobacterales</taxon>
        <taxon>Solirubrobacteraceae</taxon>
        <taxon>environmental samples</taxon>
    </lineage>
</organism>
<feature type="transmembrane region" description="Helical" evidence="2">
    <location>
        <begin position="163"/>
        <end position="183"/>
    </location>
</feature>
<evidence type="ECO:0000313" key="4">
    <source>
        <dbReference type="EMBL" id="CAA9463143.1"/>
    </source>
</evidence>
<evidence type="ECO:0000256" key="2">
    <source>
        <dbReference type="SAM" id="Phobius"/>
    </source>
</evidence>
<feature type="transmembrane region" description="Helical" evidence="2">
    <location>
        <begin position="95"/>
        <end position="117"/>
    </location>
</feature>
<dbReference type="PANTHER" id="PTHR43156">
    <property type="entry name" value="STAGE II SPORULATION PROTEIN E-RELATED"/>
    <property type="match status" value="1"/>
</dbReference>
<sequence length="448" mass="47150">MPLHFAPGPLTSSPGRASELPDELWEARHAWMLRILHLHVPALLVVAVAFGAPLGHGLQELALLLGLALAATHVSSRRARSLLTATALLTSSAMLVHFSGGLIEAHFHFFVVVTLLAFYEDRAVYALAVVYVLGHHGVLGALAGEERVFSHPDHPGVSNWTWASVHAGFIMLAGLANMLLSSLNERYRDLAAREAEQRARAEAHTAILADSLSPSALPALAGRARAAAAHRAGDGSVGGDFYEVVELPDGRIGVGLGDVAGRGPRAAVLTARLRHTLRAYASDGLEPASVMDKLERALGDEGSATCAYLLVDPEAGTVTGSLAGHLPPVVVLPDRRVEMLSGGLSVPLAGLGVPHVQETRPLPAGATLLVYTDGLVERRDESIDVSLRRLREAVVAIGPDPAALCEQLPAALLEAGPRNDDVAVVALRTEALPRPSIPRAEHLTTPLG</sequence>
<dbReference type="SUPFAM" id="SSF81606">
    <property type="entry name" value="PP2C-like"/>
    <property type="match status" value="1"/>
</dbReference>
<dbReference type="Gene3D" id="3.60.40.10">
    <property type="entry name" value="PPM-type phosphatase domain"/>
    <property type="match status" value="1"/>
</dbReference>
<keyword evidence="2" id="KW-0812">Transmembrane</keyword>
<keyword evidence="2" id="KW-0472">Membrane</keyword>
<dbReference type="InterPro" id="IPR036457">
    <property type="entry name" value="PPM-type-like_dom_sf"/>
</dbReference>
<dbReference type="InterPro" id="IPR052016">
    <property type="entry name" value="Bact_Sigma-Reg"/>
</dbReference>
<feature type="transmembrane region" description="Helical" evidence="2">
    <location>
        <begin position="124"/>
        <end position="143"/>
    </location>
</feature>
<gene>
    <name evidence="4" type="ORF">AVDCRST_MAG38-373</name>
</gene>
<feature type="transmembrane region" description="Helical" evidence="2">
    <location>
        <begin position="31"/>
        <end position="50"/>
    </location>
</feature>
<dbReference type="EMBL" id="CADCVJ010000022">
    <property type="protein sequence ID" value="CAA9463143.1"/>
    <property type="molecule type" value="Genomic_DNA"/>
</dbReference>
<dbReference type="GO" id="GO:0016791">
    <property type="term" value="F:phosphatase activity"/>
    <property type="evidence" value="ECO:0007669"/>
    <property type="project" value="TreeGrafter"/>
</dbReference>
<accession>A0A6J4RBN7</accession>
<keyword evidence="2" id="KW-1133">Transmembrane helix</keyword>
<dbReference type="Pfam" id="PF07228">
    <property type="entry name" value="SpoIIE"/>
    <property type="match status" value="1"/>
</dbReference>
<dbReference type="SMART" id="SM00331">
    <property type="entry name" value="PP2C_SIG"/>
    <property type="match status" value="1"/>
</dbReference>